<name>A0A318D0U0_9GAMM</name>
<dbReference type="AlphaFoldDB" id="A0A318D0U0"/>
<comment type="caution">
    <text evidence="1">The sequence shown here is derived from an EMBL/GenBank/DDBJ whole genome shotgun (WGS) entry which is preliminary data.</text>
</comment>
<keyword evidence="2" id="KW-1185">Reference proteome</keyword>
<accession>A0A318D0U0</accession>
<organism evidence="1 2">
    <name type="scientific">Kangiella spongicola</name>
    <dbReference type="NCBI Taxonomy" id="796379"/>
    <lineage>
        <taxon>Bacteria</taxon>
        <taxon>Pseudomonadati</taxon>
        <taxon>Pseudomonadota</taxon>
        <taxon>Gammaproteobacteria</taxon>
        <taxon>Kangiellales</taxon>
        <taxon>Kangiellaceae</taxon>
        <taxon>Kangiella</taxon>
    </lineage>
</organism>
<gene>
    <name evidence="1" type="ORF">DL796_11035</name>
</gene>
<dbReference type="EMBL" id="QICH01000003">
    <property type="protein sequence ID" value="PXF62842.1"/>
    <property type="molecule type" value="Genomic_DNA"/>
</dbReference>
<dbReference type="OrthoDB" id="1447489at2"/>
<protein>
    <submittedName>
        <fullName evidence="1">Uncharacterized protein</fullName>
    </submittedName>
</protein>
<reference evidence="1 2" key="1">
    <citation type="submission" date="2018-05" db="EMBL/GenBank/DDBJ databases">
        <title>Kangiella spongicola genome sequence.</title>
        <authorList>
            <person name="Maclea K.S."/>
            <person name="Goen A.E."/>
            <person name="Kelley C."/>
            <person name="Underriner A."/>
            <person name="Silverwood T."/>
            <person name="Trachtenberg A.M."/>
        </authorList>
    </citation>
    <scope>NUCLEOTIDE SEQUENCE [LARGE SCALE GENOMIC DNA]</scope>
    <source>
        <strain evidence="1 2">ATCC BAA-2076</strain>
    </source>
</reference>
<evidence type="ECO:0000313" key="2">
    <source>
        <dbReference type="Proteomes" id="UP000247689"/>
    </source>
</evidence>
<proteinExistence type="predicted"/>
<sequence length="146" mass="17064">MDPLNFYDKLYQSKEFCEQLGRILLGFNKLEVFLKDFLRSKSFQVSEMETFGQLIGKLEGGRFLSESGQIHFQQLLRVRNYLTHNFYAGFCGQLDNKKKLLESDDLSDMDAEVFESKLKQEEENIESYIVAVKRALFDPENSLKLL</sequence>
<evidence type="ECO:0000313" key="1">
    <source>
        <dbReference type="EMBL" id="PXF62842.1"/>
    </source>
</evidence>
<dbReference type="Proteomes" id="UP000247689">
    <property type="component" value="Unassembled WGS sequence"/>
</dbReference>